<sequence>MSDRGASLEERIDRLESIEEIQQLKNTYHLYINDCRFDEFGSLFTEDAVVDMGYMGGESDSWRGRKHIAEQFKHIPEVLNQIKQFIHCHTVEVDGDRATGWALLEARYGSGEQSYNVAAKYEDAYRRVDGKWLFEAVYVRFYFTVPMGQSWCDEKRHFLIRRPDFGQGPIQTDLKPNPPV</sequence>
<name>A0A842HU80_9SPHN</name>
<dbReference type="Gene3D" id="3.10.450.50">
    <property type="match status" value="1"/>
</dbReference>
<dbReference type="SUPFAM" id="SSF54427">
    <property type="entry name" value="NTF2-like"/>
    <property type="match status" value="1"/>
</dbReference>
<evidence type="ECO:0000259" key="1">
    <source>
        <dbReference type="Pfam" id="PF13577"/>
    </source>
</evidence>
<dbReference type="InterPro" id="IPR037401">
    <property type="entry name" value="SnoaL-like"/>
</dbReference>
<organism evidence="2 3">
    <name type="scientific">Parasphingopyxis marina</name>
    <dbReference type="NCBI Taxonomy" id="2761622"/>
    <lineage>
        <taxon>Bacteria</taxon>
        <taxon>Pseudomonadati</taxon>
        <taxon>Pseudomonadota</taxon>
        <taxon>Alphaproteobacteria</taxon>
        <taxon>Sphingomonadales</taxon>
        <taxon>Sphingomonadaceae</taxon>
        <taxon>Parasphingopyxis</taxon>
    </lineage>
</organism>
<proteinExistence type="predicted"/>
<dbReference type="EMBL" id="JACJVJ010000001">
    <property type="protein sequence ID" value="MBC2776636.1"/>
    <property type="molecule type" value="Genomic_DNA"/>
</dbReference>
<feature type="domain" description="SnoaL-like" evidence="1">
    <location>
        <begin position="14"/>
        <end position="135"/>
    </location>
</feature>
<dbReference type="AlphaFoldDB" id="A0A842HU80"/>
<evidence type="ECO:0000313" key="2">
    <source>
        <dbReference type="EMBL" id="MBC2776636.1"/>
    </source>
</evidence>
<gene>
    <name evidence="2" type="ORF">H6P80_03280</name>
</gene>
<accession>A0A842HU80</accession>
<protein>
    <submittedName>
        <fullName evidence="2">Nuclear transport factor 2 family protein</fullName>
    </submittedName>
</protein>
<dbReference type="RefSeq" id="WP_185799905.1">
    <property type="nucleotide sequence ID" value="NZ_JACJVJ010000001.1"/>
</dbReference>
<evidence type="ECO:0000313" key="3">
    <source>
        <dbReference type="Proteomes" id="UP000564378"/>
    </source>
</evidence>
<comment type="caution">
    <text evidence="2">The sequence shown here is derived from an EMBL/GenBank/DDBJ whole genome shotgun (WGS) entry which is preliminary data.</text>
</comment>
<dbReference type="InterPro" id="IPR032710">
    <property type="entry name" value="NTF2-like_dom_sf"/>
</dbReference>
<dbReference type="Pfam" id="PF13577">
    <property type="entry name" value="SnoaL_4"/>
    <property type="match status" value="1"/>
</dbReference>
<keyword evidence="3" id="KW-1185">Reference proteome</keyword>
<reference evidence="2 3" key="1">
    <citation type="submission" date="2020-08" db="EMBL/GenBank/DDBJ databases">
        <title>Draft genome sequence of Parasphingopyxis sp. GrpM-11.</title>
        <authorList>
            <person name="Oh J."/>
            <person name="Roh D.-H."/>
        </authorList>
    </citation>
    <scope>NUCLEOTIDE SEQUENCE [LARGE SCALE GENOMIC DNA]</scope>
    <source>
        <strain evidence="2 3">GrpM-11</strain>
    </source>
</reference>
<dbReference type="Proteomes" id="UP000564378">
    <property type="component" value="Unassembled WGS sequence"/>
</dbReference>